<evidence type="ECO:0000259" key="5">
    <source>
        <dbReference type="Pfam" id="PF00303"/>
    </source>
</evidence>
<evidence type="ECO:0000256" key="2">
    <source>
        <dbReference type="ARBA" id="ARBA00011947"/>
    </source>
</evidence>
<keyword evidence="4" id="KW-0808">Transferase</keyword>
<evidence type="ECO:0000313" key="6">
    <source>
        <dbReference type="EMBL" id="CAB4219140.1"/>
    </source>
</evidence>
<proteinExistence type="inferred from homology"/>
<dbReference type="PANTHER" id="PTHR11548">
    <property type="entry name" value="THYMIDYLATE SYNTHASE 1"/>
    <property type="match status" value="1"/>
</dbReference>
<dbReference type="InterPro" id="IPR036926">
    <property type="entry name" value="Thymidate_synth/dCMP_Mease_sf"/>
</dbReference>
<reference evidence="6" key="1">
    <citation type="submission" date="2020-05" db="EMBL/GenBank/DDBJ databases">
        <authorList>
            <person name="Chiriac C."/>
            <person name="Salcher M."/>
            <person name="Ghai R."/>
            <person name="Kavagutti S V."/>
        </authorList>
    </citation>
    <scope>NUCLEOTIDE SEQUENCE</scope>
</reference>
<protein>
    <recommendedName>
        <fullName evidence="2">thymidylate synthase</fullName>
        <ecNumber evidence="2">2.1.1.45</ecNumber>
    </recommendedName>
</protein>
<evidence type="ECO:0000256" key="4">
    <source>
        <dbReference type="ARBA" id="ARBA00022679"/>
    </source>
</evidence>
<dbReference type="SUPFAM" id="SSF55831">
    <property type="entry name" value="Thymidylate synthase/dCMP hydroxymethylase"/>
    <property type="match status" value="1"/>
</dbReference>
<dbReference type="Pfam" id="PF00303">
    <property type="entry name" value="Thymidylat_synt"/>
    <property type="match status" value="1"/>
</dbReference>
<dbReference type="GO" id="GO:0006231">
    <property type="term" value="P:dTMP biosynthetic process"/>
    <property type="evidence" value="ECO:0007669"/>
    <property type="project" value="InterPro"/>
</dbReference>
<dbReference type="NCBIfam" id="TIGR03284">
    <property type="entry name" value="thym_sym"/>
    <property type="match status" value="1"/>
</dbReference>
<name>A0A6J5SV69_9CAUD</name>
<feature type="domain" description="Thymidylate synthase/dCMP hydroxymethylase" evidence="5">
    <location>
        <begin position="6"/>
        <end position="323"/>
    </location>
</feature>
<dbReference type="GO" id="GO:0004799">
    <property type="term" value="F:thymidylate synthase activity"/>
    <property type="evidence" value="ECO:0007669"/>
    <property type="project" value="UniProtKB-EC"/>
</dbReference>
<dbReference type="EC" id="2.1.1.45" evidence="2"/>
<dbReference type="InterPro" id="IPR023451">
    <property type="entry name" value="Thymidate_synth/dCMP_Mease_dom"/>
</dbReference>
<evidence type="ECO:0000256" key="1">
    <source>
        <dbReference type="ARBA" id="ARBA00009972"/>
    </source>
</evidence>
<dbReference type="CDD" id="cd00351">
    <property type="entry name" value="TS_Pyrimidine_HMase"/>
    <property type="match status" value="1"/>
</dbReference>
<dbReference type="InterPro" id="IPR045097">
    <property type="entry name" value="Thymidate_synth/dCMP_Mease"/>
</dbReference>
<dbReference type="EMBL" id="LR797474">
    <property type="protein sequence ID" value="CAB4219140.1"/>
    <property type="molecule type" value="Genomic_DNA"/>
</dbReference>
<gene>
    <name evidence="6" type="ORF">UFOVP1604_223</name>
</gene>
<accession>A0A6J5SV69</accession>
<comment type="similarity">
    <text evidence="1">Belongs to the thymidylate synthase family.</text>
</comment>
<sequence>MNSLDKQYQALLQDILDNGVTKSDRTGTGTISVFGRQIRHKMSDGFPLLTTKKMPFKTIVTELLWFLRGDTNIKFLVDNGCHIWDGDAYKNYEKIVKRSIDKATEDGILRESNDYNLLSKETFIERIKTDDKFAKKWGDLGPIYGKQWRSWEITKTTKLHNNPSNIFPGNKEVTFGYVDQIQNLINDLKTNPDSRRLMVNAWNVGELDQMVLPPCHYGFQVYTRELSESERIKTFEPHVTLNTHQECDNIGLPKRAISLMWNQRSVDTFLGLPFNIASYGLLLEIIAKAVNMVPDELIGNLGDVHLYSNHIEQAKEQIGRKYDHEERHAMLKEAMGPGAYQSAIAELMPFGGGLSEYYDAHKIPYRTREPYQLPSLNINTEFWARETEYGPLDAVSVFNNFTDDNFCKCLLEEDIQLANYQSHPTIKAPLSN</sequence>
<keyword evidence="3" id="KW-0489">Methyltransferase</keyword>
<dbReference type="PANTHER" id="PTHR11548:SF1">
    <property type="entry name" value="THYMIDYLATE SYNTHASE 1"/>
    <property type="match status" value="1"/>
</dbReference>
<dbReference type="InterPro" id="IPR000398">
    <property type="entry name" value="Thymidylate_synthase"/>
</dbReference>
<dbReference type="Gene3D" id="3.30.572.10">
    <property type="entry name" value="Thymidylate synthase/dCMP hydroxymethylase domain"/>
    <property type="match status" value="1"/>
</dbReference>
<dbReference type="HAMAP" id="MF_00008">
    <property type="entry name" value="Thymidy_synth_bact"/>
    <property type="match status" value="1"/>
</dbReference>
<organism evidence="6">
    <name type="scientific">uncultured Caudovirales phage</name>
    <dbReference type="NCBI Taxonomy" id="2100421"/>
    <lineage>
        <taxon>Viruses</taxon>
        <taxon>Duplodnaviria</taxon>
        <taxon>Heunggongvirae</taxon>
        <taxon>Uroviricota</taxon>
        <taxon>Caudoviricetes</taxon>
        <taxon>Peduoviridae</taxon>
        <taxon>Maltschvirus</taxon>
        <taxon>Maltschvirus maltsch</taxon>
    </lineage>
</organism>
<evidence type="ECO:0000256" key="3">
    <source>
        <dbReference type="ARBA" id="ARBA00022603"/>
    </source>
</evidence>
<dbReference type="GO" id="GO:0032259">
    <property type="term" value="P:methylation"/>
    <property type="evidence" value="ECO:0007669"/>
    <property type="project" value="UniProtKB-KW"/>
</dbReference>